<reference evidence="2" key="1">
    <citation type="submission" date="2016-10" db="EMBL/GenBank/DDBJ databases">
        <authorList>
            <person name="Varghese N."/>
            <person name="Submissions S."/>
        </authorList>
    </citation>
    <scope>NUCLEOTIDE SEQUENCE [LARGE SCALE GENOMIC DNA]</scope>
    <source>
        <strain evidence="2">CGMCC 1.6495</strain>
    </source>
</reference>
<name>A0A1H9R593_9GAMM</name>
<organism evidence="1 2">
    <name type="scientific">Vreelandella subterranea</name>
    <dbReference type="NCBI Taxonomy" id="416874"/>
    <lineage>
        <taxon>Bacteria</taxon>
        <taxon>Pseudomonadati</taxon>
        <taxon>Pseudomonadota</taxon>
        <taxon>Gammaproteobacteria</taxon>
        <taxon>Oceanospirillales</taxon>
        <taxon>Halomonadaceae</taxon>
        <taxon>Vreelandella</taxon>
    </lineage>
</organism>
<evidence type="ECO:0000313" key="2">
    <source>
        <dbReference type="Proteomes" id="UP000198505"/>
    </source>
</evidence>
<proteinExistence type="predicted"/>
<dbReference type="Proteomes" id="UP000198505">
    <property type="component" value="Unassembled WGS sequence"/>
</dbReference>
<sequence>MVTNTGIIESIQFVGCRPVITVRPTNSHDLRPMAFIGDGAFFVGTPAAVHPIDYFHPICPGEPS</sequence>
<protein>
    <submittedName>
        <fullName evidence="1">Uncharacterized protein</fullName>
    </submittedName>
</protein>
<gene>
    <name evidence="1" type="ORF">SAMN04487958_102216</name>
</gene>
<dbReference type="AlphaFoldDB" id="A0A1H9R593"/>
<dbReference type="EMBL" id="FOGS01000002">
    <property type="protein sequence ID" value="SER67219.1"/>
    <property type="molecule type" value="Genomic_DNA"/>
</dbReference>
<accession>A0A1H9R593</accession>
<dbReference type="STRING" id="416874.SAMN04487958_102216"/>
<evidence type="ECO:0000313" key="1">
    <source>
        <dbReference type="EMBL" id="SER67219.1"/>
    </source>
</evidence>
<keyword evidence="2" id="KW-1185">Reference proteome</keyword>